<dbReference type="InterPro" id="IPR051783">
    <property type="entry name" value="NAD(P)-dependent_oxidoreduct"/>
</dbReference>
<dbReference type="GO" id="GO:0004029">
    <property type="term" value="F:aldehyde dehydrogenase (NAD+) activity"/>
    <property type="evidence" value="ECO:0007669"/>
    <property type="project" value="TreeGrafter"/>
</dbReference>
<dbReference type="InterPro" id="IPR016040">
    <property type="entry name" value="NAD(P)-bd_dom"/>
</dbReference>
<dbReference type="RefSeq" id="WP_108596532.1">
    <property type="nucleotide sequence ID" value="NZ_CP028913.1"/>
</dbReference>
<dbReference type="GO" id="GO:0005737">
    <property type="term" value="C:cytoplasm"/>
    <property type="evidence" value="ECO:0007669"/>
    <property type="project" value="TreeGrafter"/>
</dbReference>
<proteinExistence type="predicted"/>
<dbReference type="InterPro" id="IPR036291">
    <property type="entry name" value="NAD(P)-bd_dom_sf"/>
</dbReference>
<evidence type="ECO:0000259" key="1">
    <source>
        <dbReference type="Pfam" id="PF13460"/>
    </source>
</evidence>
<accession>A0A2S0WZF0</accession>
<evidence type="ECO:0000313" key="2">
    <source>
        <dbReference type="EMBL" id="AWB96739.1"/>
    </source>
</evidence>
<sequence length="286" mass="29452">MRILLTGGTGYIGSSLLDTLVASGHEVVAVVRSADAAARVRAQGAAPLEGEVTDAAWFGSALDDVDAAVHTAAPETGAEAFNSAVVDTVIEHFGGTGKRFVLTSGIWEFGAGEAIDDDGPLGPTALVVWRLPIEERLLASSVDATIVAPGVVYGHGRGLASLITDAPRTEAGELRLIGDGRQHWTWVHADDLARLFELALTHDSPLGRLIGSDGNPTAVRALAEAVAGGAGVAAEPVEATRNRFGAAFADALLLDQRAFGGKARALGWAPAHTSVIEEELARASAV</sequence>
<dbReference type="Proteomes" id="UP000244729">
    <property type="component" value="Chromosome"/>
</dbReference>
<dbReference type="EMBL" id="CP028913">
    <property type="protein sequence ID" value="AWB96739.1"/>
    <property type="molecule type" value="Genomic_DNA"/>
</dbReference>
<dbReference type="AlphaFoldDB" id="A0A2S0WZF0"/>
<organism evidence="2 3">
    <name type="scientific">Agromyces badenianii</name>
    <dbReference type="NCBI Taxonomy" id="2080742"/>
    <lineage>
        <taxon>Bacteria</taxon>
        <taxon>Bacillati</taxon>
        <taxon>Actinomycetota</taxon>
        <taxon>Actinomycetes</taxon>
        <taxon>Micrococcales</taxon>
        <taxon>Microbacteriaceae</taxon>
        <taxon>Agromyces</taxon>
    </lineage>
</organism>
<dbReference type="PANTHER" id="PTHR48079:SF6">
    <property type="entry name" value="NAD(P)-BINDING DOMAIN-CONTAINING PROTEIN-RELATED"/>
    <property type="match status" value="1"/>
</dbReference>
<feature type="domain" description="NAD(P)-binding" evidence="1">
    <location>
        <begin position="7"/>
        <end position="157"/>
    </location>
</feature>
<evidence type="ECO:0000313" key="3">
    <source>
        <dbReference type="Proteomes" id="UP000244729"/>
    </source>
</evidence>
<dbReference type="Gene3D" id="3.40.50.720">
    <property type="entry name" value="NAD(P)-binding Rossmann-like Domain"/>
    <property type="match status" value="1"/>
</dbReference>
<reference evidence="2 3" key="1">
    <citation type="submission" date="2018-04" db="EMBL/GenBank/DDBJ databases">
        <authorList>
            <person name="Li J."/>
        </authorList>
    </citation>
    <scope>NUCLEOTIDE SEQUENCE [LARGE SCALE GENOMIC DNA]</scope>
    <source>
        <strain evidence="3">30A</strain>
    </source>
</reference>
<dbReference type="Pfam" id="PF13460">
    <property type="entry name" value="NAD_binding_10"/>
    <property type="match status" value="1"/>
</dbReference>
<protein>
    <submittedName>
        <fullName evidence="2">NAD-dependent dehydratase</fullName>
    </submittedName>
</protein>
<name>A0A2S0WZF0_9MICO</name>
<dbReference type="PANTHER" id="PTHR48079">
    <property type="entry name" value="PROTEIN YEEZ"/>
    <property type="match status" value="1"/>
</dbReference>
<dbReference type="OrthoDB" id="9801785at2"/>
<gene>
    <name evidence="2" type="ORF">DCE93_02145</name>
</gene>
<dbReference type="SUPFAM" id="SSF51735">
    <property type="entry name" value="NAD(P)-binding Rossmann-fold domains"/>
    <property type="match status" value="1"/>
</dbReference>
<keyword evidence="3" id="KW-1185">Reference proteome</keyword>
<dbReference type="KEGG" id="agm:DCE93_02145"/>